<comment type="caution">
    <text evidence="1">The sequence shown here is derived from an EMBL/GenBank/DDBJ whole genome shotgun (WGS) entry which is preliminary data.</text>
</comment>
<protein>
    <submittedName>
        <fullName evidence="1">Uncharacterized protein</fullName>
    </submittedName>
</protein>
<dbReference type="Proteomes" id="UP000829720">
    <property type="component" value="Unassembled WGS sequence"/>
</dbReference>
<gene>
    <name evidence="1" type="ORF">AGOR_G00205730</name>
</gene>
<accession>A0A8T3CQ04</accession>
<dbReference type="AlphaFoldDB" id="A0A8T3CQ04"/>
<keyword evidence="2" id="KW-1185">Reference proteome</keyword>
<reference evidence="1" key="1">
    <citation type="submission" date="2021-01" db="EMBL/GenBank/DDBJ databases">
        <authorList>
            <person name="Zahm M."/>
            <person name="Roques C."/>
            <person name="Cabau C."/>
            <person name="Klopp C."/>
            <person name="Donnadieu C."/>
            <person name="Jouanno E."/>
            <person name="Lampietro C."/>
            <person name="Louis A."/>
            <person name="Herpin A."/>
            <person name="Echchiki A."/>
            <person name="Berthelot C."/>
            <person name="Parey E."/>
            <person name="Roest-Crollius H."/>
            <person name="Braasch I."/>
            <person name="Postlethwait J."/>
            <person name="Bobe J."/>
            <person name="Montfort J."/>
            <person name="Bouchez O."/>
            <person name="Begum T."/>
            <person name="Mejri S."/>
            <person name="Adams A."/>
            <person name="Chen W.-J."/>
            <person name="Guiguen Y."/>
        </authorList>
    </citation>
    <scope>NUCLEOTIDE SEQUENCE</scope>
    <source>
        <tissue evidence="1">Blood</tissue>
    </source>
</reference>
<organism evidence="1 2">
    <name type="scientific">Albula goreensis</name>
    <dbReference type="NCBI Taxonomy" id="1534307"/>
    <lineage>
        <taxon>Eukaryota</taxon>
        <taxon>Metazoa</taxon>
        <taxon>Chordata</taxon>
        <taxon>Craniata</taxon>
        <taxon>Vertebrata</taxon>
        <taxon>Euteleostomi</taxon>
        <taxon>Actinopterygii</taxon>
        <taxon>Neopterygii</taxon>
        <taxon>Teleostei</taxon>
        <taxon>Albuliformes</taxon>
        <taxon>Albulidae</taxon>
        <taxon>Albula</taxon>
    </lineage>
</organism>
<name>A0A8T3CQ04_9TELE</name>
<dbReference type="EMBL" id="JAERUA010000020">
    <property type="protein sequence ID" value="KAI1885622.1"/>
    <property type="molecule type" value="Genomic_DNA"/>
</dbReference>
<evidence type="ECO:0000313" key="1">
    <source>
        <dbReference type="EMBL" id="KAI1885622.1"/>
    </source>
</evidence>
<sequence>MEHRSTELSQGLMFTAFLWIHCWWTSSPKSSLRRGKLWQDVAEAGVGAGVEAEEGEEGDPGDRQSLSSCYRTSCLFYFGKMLEMRAVLFVFHFVIKLAPDQNNFHL</sequence>
<evidence type="ECO:0000313" key="2">
    <source>
        <dbReference type="Proteomes" id="UP000829720"/>
    </source>
</evidence>
<proteinExistence type="predicted"/>